<dbReference type="GO" id="GO:0047349">
    <property type="term" value="F:D-ribitol-5-phosphate cytidylyltransferase activity"/>
    <property type="evidence" value="ECO:0007669"/>
    <property type="project" value="UniProtKB-EC"/>
</dbReference>
<evidence type="ECO:0000256" key="7">
    <source>
        <dbReference type="ARBA" id="ARBA00022490"/>
    </source>
</evidence>
<evidence type="ECO:0000313" key="17">
    <source>
        <dbReference type="EMBL" id="KAI1886112.1"/>
    </source>
</evidence>
<evidence type="ECO:0000256" key="10">
    <source>
        <dbReference type="ARBA" id="ARBA00031950"/>
    </source>
</evidence>
<dbReference type="Pfam" id="PF01128">
    <property type="entry name" value="IspD"/>
    <property type="match status" value="1"/>
</dbReference>
<dbReference type="PANTHER" id="PTHR43015:SF1">
    <property type="entry name" value="D-RIBITOL-5-PHOSPHATE CYTIDYLYLTRANSFERASE"/>
    <property type="match status" value="1"/>
</dbReference>
<dbReference type="FunFam" id="3.90.550.10:FF:000080">
    <property type="entry name" value="D-ribitol-5-phosphate cytidylyltransferase isoform X1"/>
    <property type="match status" value="1"/>
</dbReference>
<comment type="similarity">
    <text evidence="3">Belongs to the IspD/TarI cytidylyltransferase family. IspD subfamily.</text>
</comment>
<comment type="catalytic activity">
    <reaction evidence="15">
        <text>D-ribitol 5-phosphate + CTP + H(+) = CDP-L-ribitol + diphosphate</text>
        <dbReference type="Rhea" id="RHEA:12456"/>
        <dbReference type="ChEBI" id="CHEBI:15378"/>
        <dbReference type="ChEBI" id="CHEBI:33019"/>
        <dbReference type="ChEBI" id="CHEBI:37563"/>
        <dbReference type="ChEBI" id="CHEBI:57608"/>
        <dbReference type="ChEBI" id="CHEBI:57695"/>
        <dbReference type="EC" id="2.7.7.40"/>
    </reaction>
</comment>
<dbReference type="InterPro" id="IPR034683">
    <property type="entry name" value="IspD/TarI"/>
</dbReference>
<reference evidence="17" key="1">
    <citation type="submission" date="2021-01" db="EMBL/GenBank/DDBJ databases">
        <authorList>
            <person name="Zahm M."/>
            <person name="Roques C."/>
            <person name="Cabau C."/>
            <person name="Klopp C."/>
            <person name="Donnadieu C."/>
            <person name="Jouanno E."/>
            <person name="Lampietro C."/>
            <person name="Louis A."/>
            <person name="Herpin A."/>
            <person name="Echchiki A."/>
            <person name="Berthelot C."/>
            <person name="Parey E."/>
            <person name="Roest-Crollius H."/>
            <person name="Braasch I."/>
            <person name="Postlethwait J."/>
            <person name="Bobe J."/>
            <person name="Montfort J."/>
            <person name="Bouchez O."/>
            <person name="Begum T."/>
            <person name="Mejri S."/>
            <person name="Adams A."/>
            <person name="Chen W.-J."/>
            <person name="Guiguen Y."/>
        </authorList>
    </citation>
    <scope>NUCLEOTIDE SEQUENCE</scope>
    <source>
        <tissue evidence="17">Blood</tissue>
    </source>
</reference>
<evidence type="ECO:0000256" key="6">
    <source>
        <dbReference type="ARBA" id="ARBA00015848"/>
    </source>
</evidence>
<organism evidence="17 18">
    <name type="scientific">Albula goreensis</name>
    <dbReference type="NCBI Taxonomy" id="1534307"/>
    <lineage>
        <taxon>Eukaryota</taxon>
        <taxon>Metazoa</taxon>
        <taxon>Chordata</taxon>
        <taxon>Craniata</taxon>
        <taxon>Vertebrata</taxon>
        <taxon>Euteleostomi</taxon>
        <taxon>Actinopterygii</taxon>
        <taxon>Neopterygii</taxon>
        <taxon>Teleostei</taxon>
        <taxon>Albuliformes</taxon>
        <taxon>Albulidae</taxon>
        <taxon>Albula</taxon>
    </lineage>
</organism>
<dbReference type="OrthoDB" id="414267at2759"/>
<dbReference type="InterPro" id="IPR018294">
    <property type="entry name" value="ISPD_synthase_CS"/>
</dbReference>
<evidence type="ECO:0000256" key="14">
    <source>
        <dbReference type="ARBA" id="ARBA00048814"/>
    </source>
</evidence>
<evidence type="ECO:0000256" key="2">
    <source>
        <dbReference type="ARBA" id="ARBA00004922"/>
    </source>
</evidence>
<evidence type="ECO:0000256" key="4">
    <source>
        <dbReference type="ARBA" id="ARBA00011738"/>
    </source>
</evidence>
<evidence type="ECO:0000256" key="1">
    <source>
        <dbReference type="ARBA" id="ARBA00004514"/>
    </source>
</evidence>
<keyword evidence="9" id="KW-0548">Nucleotidyltransferase</keyword>
<dbReference type="Proteomes" id="UP000829720">
    <property type="component" value="Unassembled WGS sequence"/>
</dbReference>
<comment type="catalytic activity">
    <reaction evidence="13">
        <text>D-ribulose 5-phosphate + CTP + H(+) = CDP-D-ribulose + diphosphate</text>
        <dbReference type="Rhea" id="RHEA:53612"/>
        <dbReference type="ChEBI" id="CHEBI:15378"/>
        <dbReference type="ChEBI" id="CHEBI:33019"/>
        <dbReference type="ChEBI" id="CHEBI:37563"/>
        <dbReference type="ChEBI" id="CHEBI:58121"/>
        <dbReference type="ChEBI" id="CHEBI:137524"/>
    </reaction>
</comment>
<gene>
    <name evidence="17" type="ORF">AGOR_G00210660</name>
</gene>
<keyword evidence="8" id="KW-0808">Transferase</keyword>
<evidence type="ECO:0000256" key="13">
    <source>
        <dbReference type="ARBA" id="ARBA00048797"/>
    </source>
</evidence>
<comment type="function">
    <text evidence="12">Cytidylyltransferase required for protein O-linked mannosylation. Catalyzes the formation of CDP-ribitol nucleotide sugar from D-ribitol 5-phosphate. CDP-ribitol is a substrate of FKTN during the biosynthesis of the phosphorylated O-mannosyl trisaccharide (N-acetylgalactosamine-beta-3-N-acetylglucosamine-beta-4-(phosphate-6-)mannose), a carbohydrate structure present in alpha-dystroglycan (DAG1), which is required for binding laminin G-like domain-containing extracellular proteins with high affinity. Shows activity toward other pentose phosphate sugars and mediates formation of CDP-ribulose or CDP-ribose using CTP and ribulose-5-phosphate or ribose-5-phosphate, respectively. Not involved in dolichol production.</text>
</comment>
<name>A0A8T3CRC0_9TELE</name>
<comment type="subunit">
    <text evidence="4">Homodimer.</text>
</comment>
<comment type="subcellular location">
    <subcellularLocation>
        <location evidence="1">Cytoplasm</location>
        <location evidence="1">Cytosol</location>
    </subcellularLocation>
</comment>
<evidence type="ECO:0000256" key="8">
    <source>
        <dbReference type="ARBA" id="ARBA00022679"/>
    </source>
</evidence>
<dbReference type="Gene3D" id="3.90.550.10">
    <property type="entry name" value="Spore Coat Polysaccharide Biosynthesis Protein SpsA, Chain A"/>
    <property type="match status" value="1"/>
</dbReference>
<comment type="catalytic activity">
    <reaction evidence="14">
        <text>D-ribose 5-phosphate + CTP + H(+) = CDP-D-ribose + diphosphate</text>
        <dbReference type="Rhea" id="RHEA:53872"/>
        <dbReference type="ChEBI" id="CHEBI:15378"/>
        <dbReference type="ChEBI" id="CHEBI:33019"/>
        <dbReference type="ChEBI" id="CHEBI:37563"/>
        <dbReference type="ChEBI" id="CHEBI:78346"/>
        <dbReference type="ChEBI" id="CHEBI:137525"/>
    </reaction>
</comment>
<evidence type="ECO:0000259" key="16">
    <source>
        <dbReference type="Pfam" id="PF18706"/>
    </source>
</evidence>
<proteinExistence type="inferred from homology"/>
<dbReference type="SUPFAM" id="SSF53448">
    <property type="entry name" value="Nucleotide-diphospho-sugar transferases"/>
    <property type="match status" value="1"/>
</dbReference>
<comment type="pathway">
    <text evidence="2">Protein modification; protein glycosylation.</text>
</comment>
<dbReference type="EC" id="2.7.7.40" evidence="5"/>
<dbReference type="CDD" id="cd02516">
    <property type="entry name" value="CDP-ME_synthetase"/>
    <property type="match status" value="1"/>
</dbReference>
<protein>
    <recommendedName>
        <fullName evidence="6">D-ribitol-5-phosphate cytidylyltransferase</fullName>
        <ecNumber evidence="5">2.7.7.40</ecNumber>
    </recommendedName>
    <alternativeName>
        <fullName evidence="10">2-C-methyl-D-erythritol 4-phosphate cytidylyltransferase-like protein</fullName>
    </alternativeName>
    <alternativeName>
        <fullName evidence="11">Isoprenoid synthase domain-containing protein</fullName>
    </alternativeName>
</protein>
<dbReference type="GO" id="GO:0005829">
    <property type="term" value="C:cytosol"/>
    <property type="evidence" value="ECO:0007669"/>
    <property type="project" value="UniProtKB-SubCell"/>
</dbReference>
<evidence type="ECO:0000256" key="5">
    <source>
        <dbReference type="ARBA" id="ARBA00012488"/>
    </source>
</evidence>
<dbReference type="InterPro" id="IPR029044">
    <property type="entry name" value="Nucleotide-diphossugar_trans"/>
</dbReference>
<evidence type="ECO:0000256" key="15">
    <source>
        <dbReference type="ARBA" id="ARBA00049484"/>
    </source>
</evidence>
<evidence type="ECO:0000313" key="18">
    <source>
        <dbReference type="Proteomes" id="UP000829720"/>
    </source>
</evidence>
<evidence type="ECO:0000256" key="3">
    <source>
        <dbReference type="ARBA" id="ARBA00009789"/>
    </source>
</evidence>
<dbReference type="PROSITE" id="PS01295">
    <property type="entry name" value="ISPD"/>
    <property type="match status" value="1"/>
</dbReference>
<dbReference type="GO" id="GO:0035269">
    <property type="term" value="P:protein O-linked glycosylation via mannose"/>
    <property type="evidence" value="ECO:0007669"/>
    <property type="project" value="TreeGrafter"/>
</dbReference>
<feature type="domain" description="D-ribitol-5-phosphate cytidylyltransferase C-terminal" evidence="16">
    <location>
        <begin position="292"/>
        <end position="433"/>
    </location>
</feature>
<evidence type="ECO:0000256" key="12">
    <source>
        <dbReference type="ARBA" id="ARBA00045509"/>
    </source>
</evidence>
<sequence length="455" mass="49901">MEADSNEQISGSCSIDFTVAVVLPAGGSGERTGLSTPKQFCTFLNRPLISYTIQAFERVGWIEHIVVVVAKDNLDLMVTIVQQFGHNKVKVVLGGSTRHRSIFNGLKAFEATGEECAPTKPKVVIIHDAVRPFVEEDFLVKIAVAAKEQGAAGAVRPLVSTVIATTSEGYLDHSLERSKYRASEMPQGFLYDIIYQAYLQCSEADFEFGTECLHLALQYCGTNARLIEGPPTLWKVTYKRDLFAAESIIKESGTTKKMTDKNKQCSGTMPAFVDLDNIVFSHLVETEETLSQTACVVTGVCEESVQLAHALQKTLGAQDMQVDVVSTLLRSSGTFNSKNWNFIHVAMNSSCLADLGELVKTFEETGYAVLNPVVLILVHLDVSEQSPTGERAAVLGGVRDLATEAKQRNILLYGILLNHVKDAEQREEAVQKLSQIIMALIKERNPALTGQLLWV</sequence>
<comment type="caution">
    <text evidence="17">The sequence shown here is derived from an EMBL/GenBank/DDBJ whole genome shotgun (WGS) entry which is preliminary data.</text>
</comment>
<dbReference type="EMBL" id="JAERUA010000020">
    <property type="protein sequence ID" value="KAI1886112.1"/>
    <property type="molecule type" value="Genomic_DNA"/>
</dbReference>
<keyword evidence="18" id="KW-1185">Reference proteome</keyword>
<evidence type="ECO:0000256" key="9">
    <source>
        <dbReference type="ARBA" id="ARBA00022695"/>
    </source>
</evidence>
<evidence type="ECO:0000256" key="11">
    <source>
        <dbReference type="ARBA" id="ARBA00032606"/>
    </source>
</evidence>
<dbReference type="AlphaFoldDB" id="A0A8T3CRC0"/>
<keyword evidence="7" id="KW-0963">Cytoplasm</keyword>
<accession>A0A8T3CRC0</accession>
<dbReference type="GO" id="GO:0008299">
    <property type="term" value="P:isoprenoid biosynthetic process"/>
    <property type="evidence" value="ECO:0007669"/>
    <property type="project" value="InterPro"/>
</dbReference>
<dbReference type="InterPro" id="IPR040635">
    <property type="entry name" value="ISPD_C"/>
</dbReference>
<dbReference type="PANTHER" id="PTHR43015">
    <property type="entry name" value="D-RIBITOL-5-PHOSPHATE CYTIDYLYLTRANSFERASE"/>
    <property type="match status" value="1"/>
</dbReference>
<dbReference type="Pfam" id="PF18706">
    <property type="entry name" value="ISPD_C"/>
    <property type="match status" value="1"/>
</dbReference>